<dbReference type="InterPro" id="IPR006015">
    <property type="entry name" value="Universal_stress_UspA"/>
</dbReference>
<accession>A0ABD2PQC5</accession>
<dbReference type="Proteomes" id="UP001626550">
    <property type="component" value="Unassembled WGS sequence"/>
</dbReference>
<keyword evidence="3" id="KW-1185">Reference proteome</keyword>
<feature type="domain" description="UspA" evidence="1">
    <location>
        <begin position="7"/>
        <end position="156"/>
    </location>
</feature>
<dbReference type="CDD" id="cd23659">
    <property type="entry name" value="USP_At3g01520-like"/>
    <property type="match status" value="1"/>
</dbReference>
<dbReference type="AlphaFoldDB" id="A0ABD2PQC5"/>
<comment type="caution">
    <text evidence="2">The sequence shown here is derived from an EMBL/GenBank/DDBJ whole genome shotgun (WGS) entry which is preliminary data.</text>
</comment>
<gene>
    <name evidence="2" type="ORF">Ciccas_012201</name>
</gene>
<dbReference type="EMBL" id="JBJKFK010004127">
    <property type="protein sequence ID" value="KAL3309253.1"/>
    <property type="molecule type" value="Genomic_DNA"/>
</dbReference>
<evidence type="ECO:0000313" key="3">
    <source>
        <dbReference type="Proteomes" id="UP001626550"/>
    </source>
</evidence>
<dbReference type="SUPFAM" id="SSF52402">
    <property type="entry name" value="Adenine nucleotide alpha hydrolases-like"/>
    <property type="match status" value="1"/>
</dbReference>
<protein>
    <recommendedName>
        <fullName evidence="1">UspA domain-containing protein</fullName>
    </recommendedName>
</protein>
<sequence>MATEDERRNILMPIDGSDHAQRAFHWYLDNMKKAKDMVFFIHVIEPVYTTPAVGLAMEAPPLLIDDMTRVMQDSIESGKKLGQKYMHEAKEAGIESKAFLHVDTKPGHALVKSAHDHNAQAIIMGNRGVGTLSRTFLGSVSDHVLHHAHIPVVVVPPAKGDEKK</sequence>
<reference evidence="2 3" key="1">
    <citation type="submission" date="2024-11" db="EMBL/GenBank/DDBJ databases">
        <title>Adaptive evolution of stress response genes in parasites aligns with host niche diversity.</title>
        <authorList>
            <person name="Hahn C."/>
            <person name="Resl P."/>
        </authorList>
    </citation>
    <scope>NUCLEOTIDE SEQUENCE [LARGE SCALE GENOMIC DNA]</scope>
    <source>
        <strain evidence="2">EGGRZ-B1_66</strain>
        <tissue evidence="2">Body</tissue>
    </source>
</reference>
<dbReference type="PANTHER" id="PTHR46989:SF3">
    <property type="entry name" value="USPA DOMAIN-CONTAINING PROTEIN"/>
    <property type="match status" value="1"/>
</dbReference>
<dbReference type="Gene3D" id="3.40.50.620">
    <property type="entry name" value="HUPs"/>
    <property type="match status" value="1"/>
</dbReference>
<dbReference type="PRINTS" id="PR01438">
    <property type="entry name" value="UNVRSLSTRESS"/>
</dbReference>
<dbReference type="Pfam" id="PF00582">
    <property type="entry name" value="Usp"/>
    <property type="match status" value="1"/>
</dbReference>
<evidence type="ECO:0000259" key="1">
    <source>
        <dbReference type="Pfam" id="PF00582"/>
    </source>
</evidence>
<organism evidence="2 3">
    <name type="scientific">Cichlidogyrus casuarinus</name>
    <dbReference type="NCBI Taxonomy" id="1844966"/>
    <lineage>
        <taxon>Eukaryota</taxon>
        <taxon>Metazoa</taxon>
        <taxon>Spiralia</taxon>
        <taxon>Lophotrochozoa</taxon>
        <taxon>Platyhelminthes</taxon>
        <taxon>Monogenea</taxon>
        <taxon>Monopisthocotylea</taxon>
        <taxon>Dactylogyridea</taxon>
        <taxon>Ancyrocephalidae</taxon>
        <taxon>Cichlidogyrus</taxon>
    </lineage>
</organism>
<proteinExistence type="predicted"/>
<name>A0ABD2PQC5_9PLAT</name>
<dbReference type="InterPro" id="IPR006016">
    <property type="entry name" value="UspA"/>
</dbReference>
<dbReference type="PANTHER" id="PTHR46989">
    <property type="entry name" value="USP DOMAIN-CONTAINING PROTEIN"/>
    <property type="match status" value="1"/>
</dbReference>
<evidence type="ECO:0000313" key="2">
    <source>
        <dbReference type="EMBL" id="KAL3309253.1"/>
    </source>
</evidence>
<dbReference type="InterPro" id="IPR014729">
    <property type="entry name" value="Rossmann-like_a/b/a_fold"/>
</dbReference>